<dbReference type="Pfam" id="PF23559">
    <property type="entry name" value="WHD_DRP"/>
    <property type="match status" value="1"/>
</dbReference>
<feature type="domain" description="Disease resistance N-terminal" evidence="8">
    <location>
        <begin position="12"/>
        <end position="91"/>
    </location>
</feature>
<organism evidence="10 11">
    <name type="scientific">Eragrostis curvula</name>
    <name type="common">weeping love grass</name>
    <dbReference type="NCBI Taxonomy" id="38414"/>
    <lineage>
        <taxon>Eukaryota</taxon>
        <taxon>Viridiplantae</taxon>
        <taxon>Streptophyta</taxon>
        <taxon>Embryophyta</taxon>
        <taxon>Tracheophyta</taxon>
        <taxon>Spermatophyta</taxon>
        <taxon>Magnoliopsida</taxon>
        <taxon>Liliopsida</taxon>
        <taxon>Poales</taxon>
        <taxon>Poaceae</taxon>
        <taxon>PACMAD clade</taxon>
        <taxon>Chloridoideae</taxon>
        <taxon>Eragrostideae</taxon>
        <taxon>Eragrostidinae</taxon>
        <taxon>Eragrostis</taxon>
    </lineage>
</organism>
<dbReference type="InterPro" id="IPR032675">
    <property type="entry name" value="LRR_dom_sf"/>
</dbReference>
<dbReference type="InterPro" id="IPR042197">
    <property type="entry name" value="Apaf_helical"/>
</dbReference>
<dbReference type="Pfam" id="PF18052">
    <property type="entry name" value="Rx_N"/>
    <property type="match status" value="1"/>
</dbReference>
<dbReference type="GO" id="GO:0043531">
    <property type="term" value="F:ADP binding"/>
    <property type="evidence" value="ECO:0007669"/>
    <property type="project" value="InterPro"/>
</dbReference>
<proteinExistence type="inferred from homology"/>
<feature type="domain" description="NB-ARC" evidence="7">
    <location>
        <begin position="198"/>
        <end position="357"/>
    </location>
</feature>
<dbReference type="OrthoDB" id="1517790at2759"/>
<name>A0A5J9VBS6_9POAL</name>
<dbReference type="InterPro" id="IPR027417">
    <property type="entry name" value="P-loop_NTPase"/>
</dbReference>
<gene>
    <name evidence="10" type="ORF">EJB05_19044</name>
</gene>
<evidence type="ECO:0008006" key="12">
    <source>
        <dbReference type="Google" id="ProtNLM"/>
    </source>
</evidence>
<keyword evidence="4" id="KW-0547">Nucleotide-binding</keyword>
<keyword evidence="11" id="KW-1185">Reference proteome</keyword>
<evidence type="ECO:0000256" key="2">
    <source>
        <dbReference type="ARBA" id="ARBA00022614"/>
    </source>
</evidence>
<dbReference type="InterPro" id="IPR038005">
    <property type="entry name" value="RX-like_CC"/>
</dbReference>
<dbReference type="Gramene" id="TVU33742">
    <property type="protein sequence ID" value="TVU33742"/>
    <property type="gene ID" value="EJB05_19044"/>
</dbReference>
<dbReference type="InterPro" id="IPR041118">
    <property type="entry name" value="Rx_N"/>
</dbReference>
<evidence type="ECO:0000313" key="11">
    <source>
        <dbReference type="Proteomes" id="UP000324897"/>
    </source>
</evidence>
<feature type="domain" description="Disease resistance protein winged helix" evidence="9">
    <location>
        <begin position="443"/>
        <end position="510"/>
    </location>
</feature>
<dbReference type="PANTHER" id="PTHR36766:SF30">
    <property type="entry name" value="TIR-NBS TYPE DISEASE RESISTANCE PROTEIN-RELATED"/>
    <property type="match status" value="1"/>
</dbReference>
<dbReference type="GO" id="GO:0051707">
    <property type="term" value="P:response to other organism"/>
    <property type="evidence" value="ECO:0007669"/>
    <property type="project" value="UniProtKB-ARBA"/>
</dbReference>
<feature type="non-terminal residue" evidence="10">
    <location>
        <position position="1"/>
    </location>
</feature>
<evidence type="ECO:0000313" key="10">
    <source>
        <dbReference type="EMBL" id="TVU33742.1"/>
    </source>
</evidence>
<evidence type="ECO:0000259" key="9">
    <source>
        <dbReference type="Pfam" id="PF23559"/>
    </source>
</evidence>
<dbReference type="Gene3D" id="1.10.10.10">
    <property type="entry name" value="Winged helix-like DNA-binding domain superfamily/Winged helix DNA-binding domain"/>
    <property type="match status" value="1"/>
</dbReference>
<dbReference type="InterPro" id="IPR002182">
    <property type="entry name" value="NB-ARC"/>
</dbReference>
<dbReference type="Gene3D" id="1.20.5.4130">
    <property type="match status" value="1"/>
</dbReference>
<dbReference type="GO" id="GO:0006952">
    <property type="term" value="P:defense response"/>
    <property type="evidence" value="ECO:0007669"/>
    <property type="project" value="UniProtKB-KW"/>
</dbReference>
<comment type="similarity">
    <text evidence="1">Belongs to the disease resistance NB-LRR family.</text>
</comment>
<dbReference type="SUPFAM" id="SSF52540">
    <property type="entry name" value="P-loop containing nucleoside triphosphate hydrolases"/>
    <property type="match status" value="1"/>
</dbReference>
<dbReference type="PRINTS" id="PR00364">
    <property type="entry name" value="DISEASERSIST"/>
</dbReference>
<comment type="caution">
    <text evidence="10">The sequence shown here is derived from an EMBL/GenBank/DDBJ whole genome shotgun (WGS) entry which is preliminary data.</text>
</comment>
<dbReference type="InterPro" id="IPR036388">
    <property type="entry name" value="WH-like_DNA-bd_sf"/>
</dbReference>
<keyword evidence="2" id="KW-0433">Leucine-rich repeat</keyword>
<dbReference type="GO" id="GO:0005524">
    <property type="term" value="F:ATP binding"/>
    <property type="evidence" value="ECO:0007669"/>
    <property type="project" value="UniProtKB-KW"/>
</dbReference>
<reference evidence="10 11" key="1">
    <citation type="journal article" date="2019" name="Sci. Rep.">
        <title>A high-quality genome of Eragrostis curvula grass provides insights into Poaceae evolution and supports new strategies to enhance forage quality.</title>
        <authorList>
            <person name="Carballo J."/>
            <person name="Santos B.A.C.M."/>
            <person name="Zappacosta D."/>
            <person name="Garbus I."/>
            <person name="Selva J.P."/>
            <person name="Gallo C.A."/>
            <person name="Diaz A."/>
            <person name="Albertini E."/>
            <person name="Caccamo M."/>
            <person name="Echenique V."/>
        </authorList>
    </citation>
    <scope>NUCLEOTIDE SEQUENCE [LARGE SCALE GENOMIC DNA]</scope>
    <source>
        <strain evidence="11">cv. Victoria</strain>
        <tissue evidence="10">Leaf</tissue>
    </source>
</reference>
<dbReference type="Gene3D" id="1.10.8.430">
    <property type="entry name" value="Helical domain of apoptotic protease-activating factors"/>
    <property type="match status" value="1"/>
</dbReference>
<dbReference type="SUPFAM" id="SSF52058">
    <property type="entry name" value="L domain-like"/>
    <property type="match status" value="1"/>
</dbReference>
<keyword evidence="3" id="KW-0677">Repeat</keyword>
<evidence type="ECO:0000256" key="4">
    <source>
        <dbReference type="ARBA" id="ARBA00022741"/>
    </source>
</evidence>
<evidence type="ECO:0000256" key="6">
    <source>
        <dbReference type="ARBA" id="ARBA00022840"/>
    </source>
</evidence>
<accession>A0A5J9VBS6</accession>
<keyword evidence="5" id="KW-0611">Plant defense</keyword>
<evidence type="ECO:0000256" key="5">
    <source>
        <dbReference type="ARBA" id="ARBA00022821"/>
    </source>
</evidence>
<evidence type="ECO:0000256" key="3">
    <source>
        <dbReference type="ARBA" id="ARBA00022737"/>
    </source>
</evidence>
<sequence length="831" mass="95403">MDSSILTVMNKIGEVLGFAAAGYQRLADVDAQVRDLRSKLQFLMAWIQMAEEGNRVNRDQLVRVWVTQVREAVCNAEDIVEEYCHEMLMSRPGLETEARRRWWPFTVKEVPVRYSLSQRISDVLLQLDGIQNNIWNTMGANGDQPEEYLDNLVKDNSIVRMLTSCGGCHVPLSSYYSGYGLIWFEDIYVDEYTTAITTMLLDISRKRRAIVMITGESGIGKTTVAKELLNDRTVLRHFDICAWVCLPPESRLDRFWDQIYKQAQEQIQCDCPKREDVKQMLVRRKYLVVLDGMDNMAKMKSLLRELLPDEVNGSGILVTTQLVREEIRHSIPDVTHVVEMKCLERSNCLALFDKWVCIGTEAAVKDYSMFEDKIYKITRGLPLAVVLLGGLLYCKDHLSQWDEVFKLLESYEHMRLIKQILTVSLATMPPVVKLCFLYLAAMPQNVQLDDDILITLWCAEGFFESEDQDEATEEEIAERCYSVLVLRGLVQPGKAPFFKPTIHENVHNFAKKMAWETNFLESSSQFDIRNASTVRRLAIHNYVDRHLQTGTIFPKLQTLDIIDNDVQIIVDEFWKSEKLKHVLAKKLLLPESMGPLRKLMTLHGVISSSLWTQGNCPFTEMKNLLSVEMEGVTDTTVEMMVLALVKLDSPLHHLRLVGDCIHPMILSCDLNSLRSLELDGKLVSEKFGTNRLFLPPNLYRLVLRSTTISQELFDKICADATFELELLDNSFRGPRLSFEENGFERLRKLKIRNLEALEELVIGESSMRYLDTLEVFGCPSMKSIHGLENVYDLDHMIFFEMPAAVTQTKADHQQLFDKIKHLRAVSRASTH</sequence>
<protein>
    <recommendedName>
        <fullName evidence="12">AAA+ ATPase domain-containing protein</fullName>
    </recommendedName>
</protein>
<dbReference type="EMBL" id="RWGY01000010">
    <property type="protein sequence ID" value="TVU33742.1"/>
    <property type="molecule type" value="Genomic_DNA"/>
</dbReference>
<dbReference type="Gene3D" id="3.40.50.300">
    <property type="entry name" value="P-loop containing nucleotide triphosphate hydrolases"/>
    <property type="match status" value="1"/>
</dbReference>
<evidence type="ECO:0000256" key="1">
    <source>
        <dbReference type="ARBA" id="ARBA00008894"/>
    </source>
</evidence>
<dbReference type="Pfam" id="PF00931">
    <property type="entry name" value="NB-ARC"/>
    <property type="match status" value="1"/>
</dbReference>
<dbReference type="Gene3D" id="3.80.10.10">
    <property type="entry name" value="Ribonuclease Inhibitor"/>
    <property type="match status" value="1"/>
</dbReference>
<dbReference type="InterPro" id="IPR058922">
    <property type="entry name" value="WHD_DRP"/>
</dbReference>
<dbReference type="PANTHER" id="PTHR36766">
    <property type="entry name" value="PLANT BROAD-SPECTRUM MILDEW RESISTANCE PROTEIN RPW8"/>
    <property type="match status" value="1"/>
</dbReference>
<evidence type="ECO:0000259" key="8">
    <source>
        <dbReference type="Pfam" id="PF18052"/>
    </source>
</evidence>
<dbReference type="CDD" id="cd14798">
    <property type="entry name" value="RX-CC_like"/>
    <property type="match status" value="1"/>
</dbReference>
<evidence type="ECO:0000259" key="7">
    <source>
        <dbReference type="Pfam" id="PF00931"/>
    </source>
</evidence>
<dbReference type="AlphaFoldDB" id="A0A5J9VBS6"/>
<dbReference type="Proteomes" id="UP000324897">
    <property type="component" value="Unassembled WGS sequence"/>
</dbReference>
<keyword evidence="6" id="KW-0067">ATP-binding</keyword>